<gene>
    <name evidence="4" type="ORF">FG382_15515</name>
</gene>
<dbReference type="PROSITE" id="PS51900">
    <property type="entry name" value="CB"/>
    <property type="match status" value="1"/>
</dbReference>
<dbReference type="GO" id="GO:0015074">
    <property type="term" value="P:DNA integration"/>
    <property type="evidence" value="ECO:0007669"/>
    <property type="project" value="InterPro"/>
</dbReference>
<name>A0A544T1M5_9BACI</name>
<evidence type="ECO:0000256" key="2">
    <source>
        <dbReference type="PROSITE-ProRule" id="PRU01248"/>
    </source>
</evidence>
<sequence>MVEHELNNTLQLIVIYSEAKDVKPGTIQVHLLEINKLLPYFAQLKLKDITRKGYQDALNQLKERGYSDSTREGIHRTGRMIFRKASELKDPTEFAYLKSDCYQNGITENARLLTMENLNIELTPHSLQHTHTSLEQIMDRLGHLDNQITKKIYLHFTKEMKKEASQKFSQLMRSL</sequence>
<dbReference type="OrthoDB" id="9803188at2"/>
<dbReference type="Proteomes" id="UP000317316">
    <property type="component" value="Unassembled WGS sequence"/>
</dbReference>
<protein>
    <recommendedName>
        <fullName evidence="3">Core-binding (CB) domain-containing protein</fullName>
    </recommendedName>
</protein>
<proteinExistence type="predicted"/>
<evidence type="ECO:0000256" key="1">
    <source>
        <dbReference type="ARBA" id="ARBA00023125"/>
    </source>
</evidence>
<evidence type="ECO:0000313" key="5">
    <source>
        <dbReference type="Proteomes" id="UP000317316"/>
    </source>
</evidence>
<dbReference type="InterPro" id="IPR004107">
    <property type="entry name" value="Integrase_SAM-like_N"/>
</dbReference>
<dbReference type="EMBL" id="VDGH01000009">
    <property type="protein sequence ID" value="TQR11355.1"/>
    <property type="molecule type" value="Genomic_DNA"/>
</dbReference>
<reference evidence="4 5" key="1">
    <citation type="submission" date="2019-05" db="EMBL/GenBank/DDBJ databases">
        <title>Psychrobacillus vulpis sp. nov., a new species isolated from feces of a red fox that inhabits in The Tablas de Daimiel Natural Park, Albacete, Spain.</title>
        <authorList>
            <person name="Rodriguez M."/>
            <person name="Reina J.C."/>
            <person name="Bejar V."/>
            <person name="Llamas I."/>
        </authorList>
    </citation>
    <scope>NUCLEOTIDE SEQUENCE [LARGE SCALE GENOMIC DNA]</scope>
    <source>
        <strain evidence="4 5">NEAU-3TGS17</strain>
    </source>
</reference>
<dbReference type="InterPro" id="IPR044068">
    <property type="entry name" value="CB"/>
</dbReference>
<dbReference type="Pfam" id="PF14659">
    <property type="entry name" value="Phage_int_SAM_3"/>
    <property type="match status" value="1"/>
</dbReference>
<accession>A0A544T1M5</accession>
<evidence type="ECO:0000259" key="3">
    <source>
        <dbReference type="PROSITE" id="PS51900"/>
    </source>
</evidence>
<dbReference type="SUPFAM" id="SSF56349">
    <property type="entry name" value="DNA breaking-rejoining enzymes"/>
    <property type="match status" value="2"/>
</dbReference>
<dbReference type="AlphaFoldDB" id="A0A544T1M5"/>
<dbReference type="GO" id="GO:0003677">
    <property type="term" value="F:DNA binding"/>
    <property type="evidence" value="ECO:0007669"/>
    <property type="project" value="UniProtKB-UniRule"/>
</dbReference>
<feature type="domain" description="Core-binding (CB)" evidence="3">
    <location>
        <begin position="7"/>
        <end position="86"/>
    </location>
</feature>
<dbReference type="Gene3D" id="1.10.150.130">
    <property type="match status" value="1"/>
</dbReference>
<dbReference type="InterPro" id="IPR011010">
    <property type="entry name" value="DNA_brk_join_enz"/>
</dbReference>
<evidence type="ECO:0000313" key="4">
    <source>
        <dbReference type="EMBL" id="TQR11355.1"/>
    </source>
</evidence>
<dbReference type="InterPro" id="IPR010998">
    <property type="entry name" value="Integrase_recombinase_N"/>
</dbReference>
<keyword evidence="5" id="KW-1185">Reference proteome</keyword>
<comment type="caution">
    <text evidence="4">The sequence shown here is derived from an EMBL/GenBank/DDBJ whole genome shotgun (WGS) entry which is preliminary data.</text>
</comment>
<keyword evidence="1 2" id="KW-0238">DNA-binding</keyword>
<organism evidence="4 5">
    <name type="scientific">Psychrobacillus lasiicapitis</name>
    <dbReference type="NCBI Taxonomy" id="1636719"/>
    <lineage>
        <taxon>Bacteria</taxon>
        <taxon>Bacillati</taxon>
        <taxon>Bacillota</taxon>
        <taxon>Bacilli</taxon>
        <taxon>Bacillales</taxon>
        <taxon>Bacillaceae</taxon>
        <taxon>Psychrobacillus</taxon>
    </lineage>
</organism>